<name>A0A9R0K5T2_SPIOL</name>
<reference evidence="6" key="1">
    <citation type="journal article" date="2021" name="Nat. Commun.">
        <title>Genomic analyses provide insights into spinach domestication and the genetic basis of agronomic traits.</title>
        <authorList>
            <person name="Cai X."/>
            <person name="Sun X."/>
            <person name="Xu C."/>
            <person name="Sun H."/>
            <person name="Wang X."/>
            <person name="Ge C."/>
            <person name="Zhang Z."/>
            <person name="Wang Q."/>
            <person name="Fei Z."/>
            <person name="Jiao C."/>
            <person name="Wang Q."/>
        </authorList>
    </citation>
    <scope>NUCLEOTIDE SEQUENCE [LARGE SCALE GENOMIC DNA]</scope>
    <source>
        <strain evidence="6">cv. Varoflay</strain>
    </source>
</reference>
<feature type="domain" description="GST C-terminal" evidence="5">
    <location>
        <begin position="90"/>
        <end position="230"/>
    </location>
</feature>
<dbReference type="GO" id="GO:0005829">
    <property type="term" value="C:cytosol"/>
    <property type="evidence" value="ECO:0007669"/>
    <property type="project" value="UniProtKB-SubCell"/>
</dbReference>
<dbReference type="InterPro" id="IPR004045">
    <property type="entry name" value="Glutathione_S-Trfase_N"/>
</dbReference>
<dbReference type="Gene3D" id="3.40.30.10">
    <property type="entry name" value="Glutaredoxin"/>
    <property type="match status" value="1"/>
</dbReference>
<dbReference type="CDD" id="cd03058">
    <property type="entry name" value="GST_N_Tau"/>
    <property type="match status" value="1"/>
</dbReference>
<dbReference type="SUPFAM" id="SSF47616">
    <property type="entry name" value="GST C-terminal domain-like"/>
    <property type="match status" value="1"/>
</dbReference>
<evidence type="ECO:0000259" key="5">
    <source>
        <dbReference type="PROSITE" id="PS50405"/>
    </source>
</evidence>
<dbReference type="InterPro" id="IPR045074">
    <property type="entry name" value="GST_C_Tau"/>
</dbReference>
<dbReference type="SFLD" id="SFLDG01152">
    <property type="entry name" value="Main.3:_Omega-_and_Tau-like"/>
    <property type="match status" value="1"/>
</dbReference>
<dbReference type="PANTHER" id="PTHR11260">
    <property type="entry name" value="GLUTATHIONE S-TRANSFERASE, GST, SUPERFAMILY, GST DOMAIN CONTAINING"/>
    <property type="match status" value="1"/>
</dbReference>
<accession>A0A9R0K5T2</accession>
<dbReference type="InterPro" id="IPR040079">
    <property type="entry name" value="Glutathione_S-Trfase"/>
</dbReference>
<keyword evidence="6" id="KW-1185">Reference proteome</keyword>
<dbReference type="CDD" id="cd03185">
    <property type="entry name" value="GST_C_Tau"/>
    <property type="match status" value="1"/>
</dbReference>
<protein>
    <recommendedName>
        <fullName evidence="3">Glutathione S-transferase</fullName>
        <ecNumber evidence="3">2.5.1.18</ecNumber>
    </recommendedName>
</protein>
<comment type="subcellular location">
    <subcellularLocation>
        <location evidence="3">Cytoplasm</location>
        <location evidence="3">Cytosol</location>
    </subcellularLocation>
</comment>
<evidence type="ECO:0000256" key="1">
    <source>
        <dbReference type="ARBA" id="ARBA00022679"/>
    </source>
</evidence>
<dbReference type="GeneID" id="110798671"/>
<dbReference type="PANTHER" id="PTHR11260:SF676">
    <property type="entry name" value="GLUTATHIONE S-TRANSFERASE U8"/>
    <property type="match status" value="1"/>
</dbReference>
<dbReference type="KEGG" id="soe:110798671"/>
<keyword evidence="1 3" id="KW-0808">Transferase</keyword>
<dbReference type="PROSITE" id="PS50404">
    <property type="entry name" value="GST_NTER"/>
    <property type="match status" value="1"/>
</dbReference>
<dbReference type="InterPro" id="IPR010987">
    <property type="entry name" value="Glutathione-S-Trfase_C-like"/>
</dbReference>
<comment type="catalytic activity">
    <reaction evidence="2 3">
        <text>RX + glutathione = an S-substituted glutathione + a halide anion + H(+)</text>
        <dbReference type="Rhea" id="RHEA:16437"/>
        <dbReference type="ChEBI" id="CHEBI:15378"/>
        <dbReference type="ChEBI" id="CHEBI:16042"/>
        <dbReference type="ChEBI" id="CHEBI:17792"/>
        <dbReference type="ChEBI" id="CHEBI:57925"/>
        <dbReference type="ChEBI" id="CHEBI:90779"/>
        <dbReference type="EC" id="2.5.1.18"/>
    </reaction>
</comment>
<dbReference type="SFLD" id="SFLDG00358">
    <property type="entry name" value="Main_(cytGST)"/>
    <property type="match status" value="1"/>
</dbReference>
<dbReference type="PROSITE" id="PS50405">
    <property type="entry name" value="GST_CTER"/>
    <property type="match status" value="1"/>
</dbReference>
<dbReference type="InterPro" id="IPR036282">
    <property type="entry name" value="Glutathione-S-Trfase_C_sf"/>
</dbReference>
<keyword evidence="3" id="KW-0963">Cytoplasm</keyword>
<proteinExistence type="inferred from homology"/>
<evidence type="ECO:0000313" key="6">
    <source>
        <dbReference type="Proteomes" id="UP000813463"/>
    </source>
</evidence>
<dbReference type="InterPro" id="IPR045073">
    <property type="entry name" value="Omega/Tau-like"/>
</dbReference>
<dbReference type="EC" id="2.5.1.18" evidence="3"/>
<sequence length="230" mass="26425">MGEESSVKLHGTWVSPYVLRAKLALKIKGIEFEFIEEDLANKSELLLQNNPVQKKVPVLVHNGLPIVESTIILEYIDETWTQPPHLLPKDPYLRAKHRFWVAYLNQVSELLGKIVEEELQGKATEKTMNELWKKLDVAEELMKAEMFPNGCPCFQDVKPGYLDIVLYSFLGTIDVVEEFFGYKSFNTERYPLLVSWTKALSQVPDVKDAAPPKPKLLELLHGMRHKGTRY</sequence>
<dbReference type="RefSeq" id="XP_021859554.2">
    <property type="nucleotide sequence ID" value="XM_022003862.2"/>
</dbReference>
<feature type="domain" description="GST N-terminal" evidence="4">
    <location>
        <begin position="5"/>
        <end position="84"/>
    </location>
</feature>
<dbReference type="Gene3D" id="1.20.1050.10">
    <property type="match status" value="1"/>
</dbReference>
<evidence type="ECO:0000259" key="4">
    <source>
        <dbReference type="PROSITE" id="PS50404"/>
    </source>
</evidence>
<dbReference type="GO" id="GO:0005737">
    <property type="term" value="C:cytoplasm"/>
    <property type="evidence" value="ECO:0000318"/>
    <property type="project" value="GO_Central"/>
</dbReference>
<dbReference type="Proteomes" id="UP000813463">
    <property type="component" value="Chromosome 5"/>
</dbReference>
<dbReference type="AlphaFoldDB" id="A0A9R0K5T2"/>
<dbReference type="SUPFAM" id="SSF52833">
    <property type="entry name" value="Thioredoxin-like"/>
    <property type="match status" value="1"/>
</dbReference>
<reference evidence="7" key="2">
    <citation type="submission" date="2025-08" db="UniProtKB">
        <authorList>
            <consortium name="RefSeq"/>
        </authorList>
    </citation>
    <scope>IDENTIFICATION</scope>
    <source>
        <tissue evidence="7">Leaf</tissue>
    </source>
</reference>
<dbReference type="SFLD" id="SFLDS00019">
    <property type="entry name" value="Glutathione_Transferase_(cytos"/>
    <property type="match status" value="1"/>
</dbReference>
<evidence type="ECO:0000313" key="7">
    <source>
        <dbReference type="RefSeq" id="XP_021859554.2"/>
    </source>
</evidence>
<dbReference type="GO" id="GO:0006749">
    <property type="term" value="P:glutathione metabolic process"/>
    <property type="evidence" value="ECO:0000318"/>
    <property type="project" value="GO_Central"/>
</dbReference>
<dbReference type="InterPro" id="IPR036249">
    <property type="entry name" value="Thioredoxin-like_sf"/>
</dbReference>
<evidence type="ECO:0000256" key="2">
    <source>
        <dbReference type="ARBA" id="ARBA00047960"/>
    </source>
</evidence>
<comment type="function">
    <text evidence="3">Is involved in the conjugation of reduced glutathione to a wide number of exogenous and endogenous hydrophobic electrophiles.</text>
</comment>
<gene>
    <name evidence="7" type="primary">LOC110798671</name>
</gene>
<evidence type="ECO:0000256" key="3">
    <source>
        <dbReference type="RuleBase" id="RU369102"/>
    </source>
</evidence>
<comment type="similarity">
    <text evidence="3">Belongs to the GST superfamily.</text>
</comment>
<dbReference type="Pfam" id="PF02798">
    <property type="entry name" value="GST_N"/>
    <property type="match status" value="1"/>
</dbReference>
<dbReference type="GO" id="GO:0004364">
    <property type="term" value="F:glutathione transferase activity"/>
    <property type="evidence" value="ECO:0000318"/>
    <property type="project" value="GO_Central"/>
</dbReference>
<organism evidence="6 7">
    <name type="scientific">Spinacia oleracea</name>
    <name type="common">Spinach</name>
    <dbReference type="NCBI Taxonomy" id="3562"/>
    <lineage>
        <taxon>Eukaryota</taxon>
        <taxon>Viridiplantae</taxon>
        <taxon>Streptophyta</taxon>
        <taxon>Embryophyta</taxon>
        <taxon>Tracheophyta</taxon>
        <taxon>Spermatophyta</taxon>
        <taxon>Magnoliopsida</taxon>
        <taxon>eudicotyledons</taxon>
        <taxon>Gunneridae</taxon>
        <taxon>Pentapetalae</taxon>
        <taxon>Caryophyllales</taxon>
        <taxon>Chenopodiaceae</taxon>
        <taxon>Chenopodioideae</taxon>
        <taxon>Anserineae</taxon>
        <taxon>Spinacia</taxon>
    </lineage>
</organism>